<evidence type="ECO:0000313" key="2">
    <source>
        <dbReference type="Proteomes" id="UP001057402"/>
    </source>
</evidence>
<dbReference type="Proteomes" id="UP001057402">
    <property type="component" value="Chromosome 4"/>
</dbReference>
<gene>
    <name evidence="1" type="ORF">MLD38_011418</name>
</gene>
<proteinExistence type="predicted"/>
<comment type="caution">
    <text evidence="1">The sequence shown here is derived from an EMBL/GenBank/DDBJ whole genome shotgun (WGS) entry which is preliminary data.</text>
</comment>
<organism evidence="1 2">
    <name type="scientific">Melastoma candidum</name>
    <dbReference type="NCBI Taxonomy" id="119954"/>
    <lineage>
        <taxon>Eukaryota</taxon>
        <taxon>Viridiplantae</taxon>
        <taxon>Streptophyta</taxon>
        <taxon>Embryophyta</taxon>
        <taxon>Tracheophyta</taxon>
        <taxon>Spermatophyta</taxon>
        <taxon>Magnoliopsida</taxon>
        <taxon>eudicotyledons</taxon>
        <taxon>Gunneridae</taxon>
        <taxon>Pentapetalae</taxon>
        <taxon>rosids</taxon>
        <taxon>malvids</taxon>
        <taxon>Myrtales</taxon>
        <taxon>Melastomataceae</taxon>
        <taxon>Melastomatoideae</taxon>
        <taxon>Melastomateae</taxon>
        <taxon>Melastoma</taxon>
    </lineage>
</organism>
<dbReference type="EMBL" id="CM042883">
    <property type="protein sequence ID" value="KAI4373277.1"/>
    <property type="molecule type" value="Genomic_DNA"/>
</dbReference>
<evidence type="ECO:0000313" key="1">
    <source>
        <dbReference type="EMBL" id="KAI4373277.1"/>
    </source>
</evidence>
<name>A0ACB9R4C0_9MYRT</name>
<reference evidence="2" key="1">
    <citation type="journal article" date="2023" name="Front. Plant Sci.">
        <title>Chromosomal-level genome assembly of Melastoma candidum provides insights into trichome evolution.</title>
        <authorList>
            <person name="Zhong Y."/>
            <person name="Wu W."/>
            <person name="Sun C."/>
            <person name="Zou P."/>
            <person name="Liu Y."/>
            <person name="Dai S."/>
            <person name="Zhou R."/>
        </authorList>
    </citation>
    <scope>NUCLEOTIDE SEQUENCE [LARGE SCALE GENOMIC DNA]</scope>
</reference>
<protein>
    <submittedName>
        <fullName evidence="1">Uncharacterized protein</fullName>
    </submittedName>
</protein>
<keyword evidence="2" id="KW-1185">Reference proteome</keyword>
<sequence length="271" mass="30107">MVRSALASASAATATATAGESPASPFLSPGTVAESEAGKEMIRQRANPKPLHNFTLPRLGWGSQIQMRCVKVSDRSVPHSESSSSLSAVRRRSSPRLSFDRASFGMKEDGDCDGVVGVREELLLDLRMKQGFKNDVEGDSVVAVGRPDGRREGEEEVGAEMRPWNLRTRRAACKAPAGKNCSPLRKEGLAVEEEMVSLEKVKEREKFSVALKRKEIENDFWKLTGHRPPRRPKKRLRPVQKQLDMLFPGLWLTEVTADAYKVVEVPDNVKR</sequence>
<accession>A0ACB9R4C0</accession>